<dbReference type="InterPro" id="IPR023198">
    <property type="entry name" value="PGP-like_dom2"/>
</dbReference>
<dbReference type="RefSeq" id="WP_062083274.1">
    <property type="nucleotide sequence ID" value="NZ_FCOK02000005.1"/>
</dbReference>
<reference evidence="1 2" key="1">
    <citation type="submission" date="2016-01" db="EMBL/GenBank/DDBJ databases">
        <authorList>
            <person name="Oliw E.H."/>
        </authorList>
    </citation>
    <scope>NUCLEOTIDE SEQUENCE [LARGE SCALE GENOMIC DNA]</scope>
    <source>
        <strain evidence="1">LMG 27134</strain>
    </source>
</reference>
<organism evidence="1 2">
    <name type="scientific">Caballeronia udeis</name>
    <dbReference type="NCBI Taxonomy" id="1232866"/>
    <lineage>
        <taxon>Bacteria</taxon>
        <taxon>Pseudomonadati</taxon>
        <taxon>Pseudomonadota</taxon>
        <taxon>Betaproteobacteria</taxon>
        <taxon>Burkholderiales</taxon>
        <taxon>Burkholderiaceae</taxon>
        <taxon>Caballeronia</taxon>
    </lineage>
</organism>
<dbReference type="SFLD" id="SFLDS00003">
    <property type="entry name" value="Haloacid_Dehalogenase"/>
    <property type="match status" value="1"/>
</dbReference>
<dbReference type="PANTHER" id="PTHR43481:SF4">
    <property type="entry name" value="GLYCEROL-1-PHOSPHATE PHOSPHOHYDROLASE 1-RELATED"/>
    <property type="match status" value="1"/>
</dbReference>
<proteinExistence type="predicted"/>
<dbReference type="InterPro" id="IPR023214">
    <property type="entry name" value="HAD_sf"/>
</dbReference>
<dbReference type="NCBIfam" id="TIGR01509">
    <property type="entry name" value="HAD-SF-IA-v3"/>
    <property type="match status" value="1"/>
</dbReference>
<evidence type="ECO:0000313" key="1">
    <source>
        <dbReference type="EMBL" id="SAL19886.1"/>
    </source>
</evidence>
<dbReference type="SFLD" id="SFLDG01129">
    <property type="entry name" value="C1.5:_HAD__Beta-PGM__Phosphata"/>
    <property type="match status" value="1"/>
</dbReference>
<evidence type="ECO:0000313" key="2">
    <source>
        <dbReference type="Proteomes" id="UP000054683"/>
    </source>
</evidence>
<dbReference type="PANTHER" id="PTHR43481">
    <property type="entry name" value="FRUCTOSE-1-PHOSPHATE PHOSPHATASE"/>
    <property type="match status" value="1"/>
</dbReference>
<sequence>MLLTQVEFRASCFLFDMDGTLLNSHAPVIRAYTDWARRRGLDPEMVLRECQGRRVIDTVRALAPPGTDIEADTAALKQIELDDVEGIVEIPGARDLLASIPEDRWAVVTSAERPLALRRLKAAGLPVPKVLFSSDEIVRGKPAPDGFITAAGALGAAPGQAIVFEDSAAGIASGLAAGSLVIAITSTLSVAQIDALGPRGYLHDLRGLHVSHDNGEMRLRVA</sequence>
<dbReference type="GO" id="GO:0050308">
    <property type="term" value="F:sugar-phosphatase activity"/>
    <property type="evidence" value="ECO:0007669"/>
    <property type="project" value="TreeGrafter"/>
</dbReference>
<gene>
    <name evidence="1" type="ORF">AWB69_01267</name>
</gene>
<dbReference type="EMBL" id="FCOK02000005">
    <property type="protein sequence ID" value="SAL19886.1"/>
    <property type="molecule type" value="Genomic_DNA"/>
</dbReference>
<dbReference type="SUPFAM" id="SSF56784">
    <property type="entry name" value="HAD-like"/>
    <property type="match status" value="1"/>
</dbReference>
<dbReference type="Proteomes" id="UP000054683">
    <property type="component" value="Unassembled WGS sequence"/>
</dbReference>
<dbReference type="Gene3D" id="3.40.50.1000">
    <property type="entry name" value="HAD superfamily/HAD-like"/>
    <property type="match status" value="1"/>
</dbReference>
<dbReference type="InterPro" id="IPR036412">
    <property type="entry name" value="HAD-like_sf"/>
</dbReference>
<name>A0A158FIZ3_9BURK</name>
<protein>
    <submittedName>
        <fullName evidence="1">Haloacid dehalogenase hydrolase</fullName>
    </submittedName>
</protein>
<accession>A0A158FIZ3</accession>
<dbReference type="Pfam" id="PF00702">
    <property type="entry name" value="Hydrolase"/>
    <property type="match status" value="1"/>
</dbReference>
<dbReference type="AlphaFoldDB" id="A0A158FIZ3"/>
<dbReference type="Gene3D" id="1.10.150.240">
    <property type="entry name" value="Putative phosphatase, domain 2"/>
    <property type="match status" value="1"/>
</dbReference>
<dbReference type="InterPro" id="IPR006439">
    <property type="entry name" value="HAD-SF_hydro_IA"/>
</dbReference>
<keyword evidence="1" id="KW-0378">Hydrolase</keyword>
<dbReference type="InterPro" id="IPR051806">
    <property type="entry name" value="HAD-like_SPP"/>
</dbReference>